<protein>
    <recommendedName>
        <fullName evidence="3">Protein E6 homolog</fullName>
    </recommendedName>
</protein>
<evidence type="ECO:0000256" key="2">
    <source>
        <dbReference type="ARBA" id="ARBA00022844"/>
    </source>
</evidence>
<accession>A0A881SXZ2</accession>
<organismHost>
    <name type="scientific">Sus scrofa</name>
    <name type="common">Pig</name>
    <dbReference type="NCBI Taxonomy" id="9823"/>
</organismHost>
<reference evidence="4" key="1">
    <citation type="journal article" date="2021" name="Arch. Virol.">
        <title>First complete genome characterization of swinepox virus directly from a clinical sample indicates divergence of a Eurasian-lineage virus.</title>
        <authorList>
            <person name="Aasdev A."/>
            <person name="Mishra A."/>
            <person name="Bora D.P."/>
            <person name="Kurkure N.V."/>
            <person name="Barman N.N."/>
            <person name="Raut A.A."/>
        </authorList>
    </citation>
    <scope>NUCLEOTIDE SEQUENCE</scope>
    <source>
        <strain evidence="4">SwPV/India-Assam/16</strain>
    </source>
</reference>
<sequence>MDFIRRKYLIYTIDNRIDFLRDELINKLSNFTLNHVLAIKYIIINFHNHVITKDVLSNPNFFVFIHIVKCKRVYDIIIDKSFDVPTLYIKSLIKNYSIFNEIIEKYKILTQDIIYDKKFIYISTIASKFDDIIAVNYDKMLNPLFHRDEPIRNIDIIYSRLFKKTDFKRVNNLDVIRLMIWAYLSKQDTGLEFSDHDAQDIYTLFQRMDTIVHSDMTETFKNYIFGNDTNHTSYWIWLNEPIADDNKIYIGGIANTMYDKIISYIYSEIKQGRVNKNMLKLVYIFEQDEYIQSILLQIIYGVPGDILSIIDSKDDNWKKYFIGFYKENFIDGNTFVSSKTFYNDLFRVVARIDPEYFDPIKIISIFDHKPEKITFFDNIDINNTYISNIIYETKDINLEALEELQLCQIYNEDTEYYIKEYNTYLYLTEDDPYILYKGILTRISNVPKDKLFTLLSLNILKYYFDGKLANIGLILDDYKGDIIIKILSHLKCIEDVTLFIRYAVCKNESIIPSIVRTILANFNISIIILFQKFLRDNLLHVEMFLDKTKHFTNNDKRYILETIKNGRS</sequence>
<keyword evidence="2 3" id="KW-0946">Virion</keyword>
<dbReference type="EMBL" id="MW036632">
    <property type="protein sequence ID" value="QQG31524.1"/>
    <property type="molecule type" value="Genomic_DNA"/>
</dbReference>
<dbReference type="Proteomes" id="UP000671927">
    <property type="component" value="Segment"/>
</dbReference>
<dbReference type="InterPro" id="IPR006749">
    <property type="entry name" value="Pox_E6"/>
</dbReference>
<proteinExistence type="predicted"/>
<evidence type="ECO:0000313" key="4">
    <source>
        <dbReference type="EMBL" id="QQG31524.1"/>
    </source>
</evidence>
<dbReference type="GO" id="GO:0044423">
    <property type="term" value="C:virion component"/>
    <property type="evidence" value="ECO:0007669"/>
    <property type="project" value="UniProtKB-UniRule"/>
</dbReference>
<organism evidence="4">
    <name type="scientific">Swinepox virus</name>
    <name type="common">SWPV</name>
    <dbReference type="NCBI Taxonomy" id="10276"/>
    <lineage>
        <taxon>Viruses</taxon>
        <taxon>Varidnaviria</taxon>
        <taxon>Bamfordvirae</taxon>
        <taxon>Nucleocytoviricota</taxon>
        <taxon>Pokkesviricetes</taxon>
        <taxon>Chitovirales</taxon>
        <taxon>Poxviridae</taxon>
        <taxon>Chordopoxvirinae</taxon>
        <taxon>Suipoxvirus</taxon>
        <taxon>Suipoxvirus swinepox</taxon>
    </lineage>
</organism>
<evidence type="ECO:0000256" key="3">
    <source>
        <dbReference type="PIRNR" id="PIRNR015629"/>
    </source>
</evidence>
<dbReference type="Pfam" id="PF04656">
    <property type="entry name" value="Pox_E6"/>
    <property type="match status" value="1"/>
</dbReference>
<dbReference type="PIRSF" id="PIRSF015629">
    <property type="entry name" value="VAC_E6R"/>
    <property type="match status" value="1"/>
</dbReference>
<name>A0A881SXZ2_SWPV</name>
<evidence type="ECO:0000256" key="1">
    <source>
        <dbReference type="ARBA" id="ARBA00004328"/>
    </source>
</evidence>
<gene>
    <name evidence="4" type="primary">SwPV033</name>
</gene>
<comment type="subcellular location">
    <subcellularLocation>
        <location evidence="1 3">Virion</location>
    </subcellularLocation>
</comment>